<dbReference type="HOGENOM" id="CLU_085458_0_0_1"/>
<dbReference type="OrthoDB" id="3006153at2759"/>
<accession>A0A0C3PQR8</accession>
<evidence type="ECO:0008006" key="4">
    <source>
        <dbReference type="Google" id="ProtNLM"/>
    </source>
</evidence>
<dbReference type="AlphaFoldDB" id="A0A0C3PQR8"/>
<dbReference type="EMBL" id="KN840465">
    <property type="protein sequence ID" value="KIP09503.1"/>
    <property type="molecule type" value="Genomic_DNA"/>
</dbReference>
<keyword evidence="1" id="KW-0732">Signal</keyword>
<feature type="signal peptide" evidence="1">
    <location>
        <begin position="1"/>
        <end position="21"/>
    </location>
</feature>
<keyword evidence="3" id="KW-1185">Reference proteome</keyword>
<gene>
    <name evidence="2" type="ORF">PHLGIDRAFT_18604</name>
</gene>
<reference evidence="2 3" key="1">
    <citation type="journal article" date="2014" name="PLoS Genet.">
        <title>Analysis of the Phlebiopsis gigantea genome, transcriptome and secretome provides insight into its pioneer colonization strategies of wood.</title>
        <authorList>
            <person name="Hori C."/>
            <person name="Ishida T."/>
            <person name="Igarashi K."/>
            <person name="Samejima M."/>
            <person name="Suzuki H."/>
            <person name="Master E."/>
            <person name="Ferreira P."/>
            <person name="Ruiz-Duenas F.J."/>
            <person name="Held B."/>
            <person name="Canessa P."/>
            <person name="Larrondo L.F."/>
            <person name="Schmoll M."/>
            <person name="Druzhinina I.S."/>
            <person name="Kubicek C.P."/>
            <person name="Gaskell J.A."/>
            <person name="Kersten P."/>
            <person name="St John F."/>
            <person name="Glasner J."/>
            <person name="Sabat G."/>
            <person name="Splinter BonDurant S."/>
            <person name="Syed K."/>
            <person name="Yadav J."/>
            <person name="Mgbeahuruike A.C."/>
            <person name="Kovalchuk A."/>
            <person name="Asiegbu F.O."/>
            <person name="Lackner G."/>
            <person name="Hoffmeister D."/>
            <person name="Rencoret J."/>
            <person name="Gutierrez A."/>
            <person name="Sun H."/>
            <person name="Lindquist E."/>
            <person name="Barry K."/>
            <person name="Riley R."/>
            <person name="Grigoriev I.V."/>
            <person name="Henrissat B."/>
            <person name="Kues U."/>
            <person name="Berka R.M."/>
            <person name="Martinez A.T."/>
            <person name="Covert S.F."/>
            <person name="Blanchette R.A."/>
            <person name="Cullen D."/>
        </authorList>
    </citation>
    <scope>NUCLEOTIDE SEQUENCE [LARGE SCALE GENOMIC DNA]</scope>
    <source>
        <strain evidence="2 3">11061_1 CR5-6</strain>
    </source>
</reference>
<protein>
    <recommendedName>
        <fullName evidence="4">NADH:ubiquinone oxidoreductase intermediate-associated protein 30 domain-containing protein</fullName>
    </recommendedName>
</protein>
<evidence type="ECO:0000256" key="1">
    <source>
        <dbReference type="SAM" id="SignalP"/>
    </source>
</evidence>
<evidence type="ECO:0000313" key="3">
    <source>
        <dbReference type="Proteomes" id="UP000053257"/>
    </source>
</evidence>
<dbReference type="Proteomes" id="UP000053257">
    <property type="component" value="Unassembled WGS sequence"/>
</dbReference>
<feature type="chain" id="PRO_5002168087" description="NADH:ubiquinone oxidoreductase intermediate-associated protein 30 domain-containing protein" evidence="1">
    <location>
        <begin position="22"/>
        <end position="209"/>
    </location>
</feature>
<sequence length="209" mass="23127">MKCGALLSLLASNTLFSTTFCTQTHFQPAQMSWHSEFAGWHSRAQPHTSPDSFSPTRDNLVLGVVRSAPAQPNGFTLALFSPDIAVDAMGRVSVLSADDFAGLNVLARGTINLPDTGSFRNTWRVKQTRTSQPIERLLVPTSDSALREVSVQGYDKEKRDLSAPVTEYTQLPDTLWELFGLIAESREGYERGQEDVKLIGRVKELLVEE</sequence>
<organism evidence="2 3">
    <name type="scientific">Phlebiopsis gigantea (strain 11061_1 CR5-6)</name>
    <name type="common">White-rot fungus</name>
    <name type="synonym">Peniophora gigantea</name>
    <dbReference type="NCBI Taxonomy" id="745531"/>
    <lineage>
        <taxon>Eukaryota</taxon>
        <taxon>Fungi</taxon>
        <taxon>Dikarya</taxon>
        <taxon>Basidiomycota</taxon>
        <taxon>Agaricomycotina</taxon>
        <taxon>Agaricomycetes</taxon>
        <taxon>Polyporales</taxon>
        <taxon>Phanerochaetaceae</taxon>
        <taxon>Phlebiopsis</taxon>
    </lineage>
</organism>
<evidence type="ECO:0000313" key="2">
    <source>
        <dbReference type="EMBL" id="KIP09503.1"/>
    </source>
</evidence>
<name>A0A0C3PQR8_PHLG1</name>
<proteinExistence type="predicted"/>